<gene>
    <name evidence="2" type="ORF">FG384_09730</name>
</gene>
<sequence>MSIVIIGVIALAVVGAINYEKIITEIQFRGWKKKIEGIHNYDPDVVRNKLNNIAHQSFSLSGEKLPYGRAKWFVNSDSTFRKAIDANDLEFYGYSPIRSKEELEFKEYGILLAQEGIFASYQIVEQDKKKGKKEKGTITSEFFPFAGLWKVKYIPEQKVIKFYYFRRKIQKLHIDGNEQYALALVLTINSLINTGYTNDIETGIIKEKIQVDFDKYEKNLMTTPGAIPLSIGAMGTVYANVDSHFHEEVLNGIVNNPQGHGFAAEYANDLIDKIKHPFLKVQRVGQGNAKDGADRVVGSTRIQTKYLSSARNSVNAAFKSKVDGGEYKYGGMQLEVPKDQYNEAIELMKGKIGEGKVPEHSNPKDAYKIIRKGQVTWTESKLIAKGGNLTSLKYDALDGVVQSLPVSGISFAIVFAQAKWSGAETKDAAVMAAKAGTKTLVMGTVVYAGSQQITKIMTARIASQTGKKIMAETVAKRSGMVISFGIVMVPNIFNSLTGRISSQQLLKNTLVAGGGFLAAVGASAGAGALLGSVIPGAGNVVGTVVGAFAGVAGGIVGTVGSKKVIDHFIQDDRIEMFAQLKEEYIDIVMSISMTDAEFTEIQEIVFNKSLESKLKDMYKASYDLGSRRYARENIVEDAVEQIIKQRSKIDDSELIEGVEIATKEFFANV</sequence>
<organism evidence="2 3">
    <name type="scientific">Psychrobacillus vulpis</name>
    <dbReference type="NCBI Taxonomy" id="2325572"/>
    <lineage>
        <taxon>Bacteria</taxon>
        <taxon>Bacillati</taxon>
        <taxon>Bacillota</taxon>
        <taxon>Bacilli</taxon>
        <taxon>Bacillales</taxon>
        <taxon>Bacillaceae</taxon>
        <taxon>Psychrobacillus</taxon>
    </lineage>
</organism>
<evidence type="ECO:0000256" key="1">
    <source>
        <dbReference type="SAM" id="Phobius"/>
    </source>
</evidence>
<keyword evidence="1" id="KW-0472">Membrane</keyword>
<keyword evidence="1" id="KW-0812">Transmembrane</keyword>
<dbReference type="AlphaFoldDB" id="A0A544TR77"/>
<evidence type="ECO:0000313" key="2">
    <source>
        <dbReference type="EMBL" id="TQR19933.1"/>
    </source>
</evidence>
<name>A0A544TR77_9BACI</name>
<dbReference type="OrthoDB" id="3196385at2"/>
<feature type="transmembrane region" description="Helical" evidence="1">
    <location>
        <begin position="540"/>
        <end position="560"/>
    </location>
</feature>
<accession>A0A544TR77</accession>
<comment type="caution">
    <text evidence="2">The sequence shown here is derived from an EMBL/GenBank/DDBJ whole genome shotgun (WGS) entry which is preliminary data.</text>
</comment>
<dbReference type="Proteomes" id="UP000316626">
    <property type="component" value="Unassembled WGS sequence"/>
</dbReference>
<evidence type="ECO:0000313" key="3">
    <source>
        <dbReference type="Proteomes" id="UP000316626"/>
    </source>
</evidence>
<dbReference type="RefSeq" id="WP_142642411.1">
    <property type="nucleotide sequence ID" value="NZ_VDGI01000009.1"/>
</dbReference>
<dbReference type="EMBL" id="VDGI01000009">
    <property type="protein sequence ID" value="TQR19933.1"/>
    <property type="molecule type" value="Genomic_DNA"/>
</dbReference>
<reference evidence="2 3" key="1">
    <citation type="submission" date="2019-06" db="EMBL/GenBank/DDBJ databases">
        <title>Psychrobacillus vulpis sp. nov., a new species isolated from feces of a red fox that inhabits in The Tablas de Daimiel Natural Park, Albacete, Spain.</title>
        <authorList>
            <person name="Rodriguez M."/>
            <person name="Reina J.C."/>
            <person name="Bejar V."/>
            <person name="Llamas I."/>
        </authorList>
    </citation>
    <scope>NUCLEOTIDE SEQUENCE [LARGE SCALE GENOMIC DNA]</scope>
    <source>
        <strain evidence="2 3">Z8</strain>
    </source>
</reference>
<proteinExistence type="predicted"/>
<feature type="transmembrane region" description="Helical" evidence="1">
    <location>
        <begin position="509"/>
        <end position="534"/>
    </location>
</feature>
<feature type="transmembrane region" description="Helical" evidence="1">
    <location>
        <begin position="478"/>
        <end position="497"/>
    </location>
</feature>
<protein>
    <submittedName>
        <fullName evidence="2">N-acetylmuramoyl-L-alanine amidase family protein</fullName>
    </submittedName>
</protein>
<keyword evidence="3" id="KW-1185">Reference proteome</keyword>
<keyword evidence="1" id="KW-1133">Transmembrane helix</keyword>